<sequence>MNAPMIPDLREKVRHEGGGIRRRLAVLPVRMSAALLLATLMLATLMIGGCEQPEGIVTYKIPKKVPEQLLPGKDRLLAVMVPRGEKVWFFKILGPEDAVSLIDEEFQSFVKSVQFDSRDEPVLEALPEGWRRGGKKPMRFATIDINTPKKQLDLSISNLSAPGTMDETAWNDYVQQNVNRWRGQVGLDPSTETWSGGEPIEVAAAQGEAVWVDLVGQPGAATAAPMGMVPGAGPMGMPPAARPPINASTGNAPQGTPAPTSLQSETPEGWQRLDVRPGGMREAAFKVGESEITVITAGGDLRSNVARWMGQVAGGTPEEAAVDEMMAGAEKFDVSGRPAQRFIIAGDAEKGQKSIDATIVEMESGRSKFIKMTGDPKTVAEQSDAMRAFLDSLSF</sequence>
<dbReference type="EMBL" id="CP037423">
    <property type="protein sequence ID" value="QDV46889.1"/>
    <property type="molecule type" value="Genomic_DNA"/>
</dbReference>
<feature type="compositionally biased region" description="Polar residues" evidence="1">
    <location>
        <begin position="246"/>
        <end position="266"/>
    </location>
</feature>
<dbReference type="AlphaFoldDB" id="A0A518I188"/>
<feature type="region of interest" description="Disordered" evidence="1">
    <location>
        <begin position="234"/>
        <end position="273"/>
    </location>
</feature>
<name>A0A518I188_9BACT</name>
<evidence type="ECO:0000313" key="3">
    <source>
        <dbReference type="Proteomes" id="UP000319004"/>
    </source>
</evidence>
<dbReference type="Proteomes" id="UP000319004">
    <property type="component" value="Chromosome"/>
</dbReference>
<protein>
    <submittedName>
        <fullName evidence="2">Uncharacterized protein</fullName>
    </submittedName>
</protein>
<organism evidence="2 3">
    <name type="scientific">Stieleria neptunia</name>
    <dbReference type="NCBI Taxonomy" id="2527979"/>
    <lineage>
        <taxon>Bacteria</taxon>
        <taxon>Pseudomonadati</taxon>
        <taxon>Planctomycetota</taxon>
        <taxon>Planctomycetia</taxon>
        <taxon>Pirellulales</taxon>
        <taxon>Pirellulaceae</taxon>
        <taxon>Stieleria</taxon>
    </lineage>
</organism>
<dbReference type="KEGG" id="snep:Enr13x_67980"/>
<evidence type="ECO:0000313" key="2">
    <source>
        <dbReference type="EMBL" id="QDV46889.1"/>
    </source>
</evidence>
<gene>
    <name evidence="2" type="ORF">Enr13x_67980</name>
</gene>
<keyword evidence="3" id="KW-1185">Reference proteome</keyword>
<accession>A0A518I188</accession>
<reference evidence="2 3" key="1">
    <citation type="submission" date="2019-03" db="EMBL/GenBank/DDBJ databases">
        <title>Deep-cultivation of Planctomycetes and their phenomic and genomic characterization uncovers novel biology.</title>
        <authorList>
            <person name="Wiegand S."/>
            <person name="Jogler M."/>
            <person name="Boedeker C."/>
            <person name="Pinto D."/>
            <person name="Vollmers J."/>
            <person name="Rivas-Marin E."/>
            <person name="Kohn T."/>
            <person name="Peeters S.H."/>
            <person name="Heuer A."/>
            <person name="Rast P."/>
            <person name="Oberbeckmann S."/>
            <person name="Bunk B."/>
            <person name="Jeske O."/>
            <person name="Meyerdierks A."/>
            <person name="Storesund J.E."/>
            <person name="Kallscheuer N."/>
            <person name="Luecker S."/>
            <person name="Lage O.M."/>
            <person name="Pohl T."/>
            <person name="Merkel B.J."/>
            <person name="Hornburger P."/>
            <person name="Mueller R.-W."/>
            <person name="Bruemmer F."/>
            <person name="Labrenz M."/>
            <person name="Spormann A.M."/>
            <person name="Op den Camp H."/>
            <person name="Overmann J."/>
            <person name="Amann R."/>
            <person name="Jetten M.S.M."/>
            <person name="Mascher T."/>
            <person name="Medema M.H."/>
            <person name="Devos D.P."/>
            <person name="Kaster A.-K."/>
            <person name="Ovreas L."/>
            <person name="Rohde M."/>
            <person name="Galperin M.Y."/>
            <person name="Jogler C."/>
        </authorList>
    </citation>
    <scope>NUCLEOTIDE SEQUENCE [LARGE SCALE GENOMIC DNA]</scope>
    <source>
        <strain evidence="2 3">Enr13</strain>
    </source>
</reference>
<evidence type="ECO:0000256" key="1">
    <source>
        <dbReference type="SAM" id="MobiDB-lite"/>
    </source>
</evidence>
<dbReference type="RefSeq" id="WP_231743908.1">
    <property type="nucleotide sequence ID" value="NZ_CP037423.1"/>
</dbReference>
<proteinExistence type="predicted"/>